<comment type="caution">
    <text evidence="1">The sequence shown here is derived from an EMBL/GenBank/DDBJ whole genome shotgun (WGS) entry which is preliminary data.</text>
</comment>
<dbReference type="AlphaFoldDB" id="A0A090YUF7"/>
<accession>A0A090YUF7</accession>
<evidence type="ECO:0000313" key="2">
    <source>
        <dbReference type="Proteomes" id="UP000029389"/>
    </source>
</evidence>
<evidence type="ECO:0000313" key="1">
    <source>
        <dbReference type="EMBL" id="KFM95715.1"/>
    </source>
</evidence>
<gene>
    <name evidence="1" type="ORF">DJ93_5497</name>
</gene>
<protein>
    <submittedName>
        <fullName evidence="1">Uncharacterized protein</fullName>
    </submittedName>
</protein>
<dbReference type="Proteomes" id="UP000029389">
    <property type="component" value="Unassembled WGS sequence"/>
</dbReference>
<name>A0A090YUF7_9BACI</name>
<organism evidence="1 2">
    <name type="scientific">Bacillus clarus</name>
    <dbReference type="NCBI Taxonomy" id="2338372"/>
    <lineage>
        <taxon>Bacteria</taxon>
        <taxon>Bacillati</taxon>
        <taxon>Bacillota</taxon>
        <taxon>Bacilli</taxon>
        <taxon>Bacillales</taxon>
        <taxon>Bacillaceae</taxon>
        <taxon>Bacillus</taxon>
        <taxon>Bacillus cereus group</taxon>
    </lineage>
</organism>
<dbReference type="EMBL" id="JMQC01000009">
    <property type="protein sequence ID" value="KFM95715.1"/>
    <property type="molecule type" value="Genomic_DNA"/>
</dbReference>
<proteinExistence type="predicted"/>
<reference evidence="1 2" key="1">
    <citation type="submission" date="2014-04" db="EMBL/GenBank/DDBJ databases">
        <authorList>
            <person name="Bishop-Lilly K.A."/>
            <person name="Broomall S.M."/>
            <person name="Chain P.S."/>
            <person name="Chertkov O."/>
            <person name="Coyne S.R."/>
            <person name="Daligault H.E."/>
            <person name="Davenport K.W."/>
            <person name="Erkkila T."/>
            <person name="Frey K.G."/>
            <person name="Gibbons H.S."/>
            <person name="Gu W."/>
            <person name="Jaissle J."/>
            <person name="Johnson S.L."/>
            <person name="Koroleva G.I."/>
            <person name="Ladner J.T."/>
            <person name="Lo C.-C."/>
            <person name="Minogue T.D."/>
            <person name="Munk C."/>
            <person name="Palacios G.F."/>
            <person name="Redden C.L."/>
            <person name="Rosenzweig C.N."/>
            <person name="Scholz M.B."/>
            <person name="Teshima H."/>
            <person name="Xu Y."/>
        </authorList>
    </citation>
    <scope>NUCLEOTIDE SEQUENCE [LARGE SCALE GENOMIC DNA]</scope>
    <source>
        <strain evidence="1 2">BHP</strain>
    </source>
</reference>
<sequence>MDRLMNSMTNIFKAFIIFQMTLLKIKQLYYLCTIVTSLSFLK</sequence>